<comment type="similarity">
    <text evidence="5">Belongs to the SAT4 family.</text>
</comment>
<feature type="transmembrane region" description="Helical" evidence="6">
    <location>
        <begin position="232"/>
        <end position="249"/>
    </location>
</feature>
<evidence type="ECO:0000256" key="4">
    <source>
        <dbReference type="ARBA" id="ARBA00023136"/>
    </source>
</evidence>
<accession>A0A9P9X320</accession>
<evidence type="ECO:0000256" key="1">
    <source>
        <dbReference type="ARBA" id="ARBA00004141"/>
    </source>
</evidence>
<comment type="subcellular location">
    <subcellularLocation>
        <location evidence="1">Membrane</location>
        <topology evidence="1">Multi-pass membrane protein</topology>
    </subcellularLocation>
</comment>
<feature type="domain" description="Rhodopsin" evidence="7">
    <location>
        <begin position="42"/>
        <end position="293"/>
    </location>
</feature>
<dbReference type="InterPro" id="IPR052337">
    <property type="entry name" value="SAT4-like"/>
</dbReference>
<dbReference type="PANTHER" id="PTHR33048">
    <property type="entry name" value="PTH11-LIKE INTEGRAL MEMBRANE PROTEIN (AFU_ORTHOLOGUE AFUA_5G11245)"/>
    <property type="match status" value="1"/>
</dbReference>
<evidence type="ECO:0000259" key="7">
    <source>
        <dbReference type="Pfam" id="PF20684"/>
    </source>
</evidence>
<evidence type="ECO:0000256" key="6">
    <source>
        <dbReference type="SAM" id="Phobius"/>
    </source>
</evidence>
<reference evidence="8" key="1">
    <citation type="submission" date="2019-01" db="EMBL/GenBank/DDBJ databases">
        <title>Colletotrichum abscissum LGMF1257.</title>
        <authorList>
            <person name="Baroncelli R."/>
        </authorList>
    </citation>
    <scope>NUCLEOTIDE SEQUENCE</scope>
    <source>
        <strain evidence="8">Ca142</strain>
    </source>
</reference>
<dbReference type="OrthoDB" id="5022096at2759"/>
<dbReference type="GO" id="GO:0016020">
    <property type="term" value="C:membrane"/>
    <property type="evidence" value="ECO:0007669"/>
    <property type="project" value="UniProtKB-SubCell"/>
</dbReference>
<dbReference type="PANTHER" id="PTHR33048:SF167">
    <property type="entry name" value="INTEGRAL MEMBRANE PROTEIN"/>
    <property type="match status" value="1"/>
</dbReference>
<evidence type="ECO:0000256" key="5">
    <source>
        <dbReference type="ARBA" id="ARBA00038359"/>
    </source>
</evidence>
<dbReference type="EMBL" id="SDAQ01000149">
    <property type="protein sequence ID" value="KAI3534054.1"/>
    <property type="molecule type" value="Genomic_DNA"/>
</dbReference>
<sequence>MNATNREAFEAIDRQRATGSTIASILAIVTISHVLALVLVGLRIYARVFVVKRRGWDDLLIVVSAVGLSPSDLCALGGWIMFVIQANYGLQNHDNTIADHDYLMFQKIGFWQSIISADLAFMWLKISVALNLLRLSRNMRHRNWYKWTLWVMIGITAVHHVGGTLPFFLRCSPMEGYWNENLEPTPQCMSTKNFIVFSIVNTAFNISTDVVFATLPIPLVWSLTIDRSFRPYVAGILSIGYIAVIMGIIKSKYQLALEVESNRIFDQNIQVLGFVQLQLGIIAACAPALKPLVGKMIRLSSHGDTSNHEYNERSLRKNAHRSSGWSSWFLE</sequence>
<keyword evidence="3 6" id="KW-1133">Transmembrane helix</keyword>
<evidence type="ECO:0000313" key="8">
    <source>
        <dbReference type="EMBL" id="KAI3534054.1"/>
    </source>
</evidence>
<evidence type="ECO:0000256" key="2">
    <source>
        <dbReference type="ARBA" id="ARBA00022692"/>
    </source>
</evidence>
<keyword evidence="9" id="KW-1185">Reference proteome</keyword>
<feature type="transmembrane region" description="Helical" evidence="6">
    <location>
        <begin position="194"/>
        <end position="220"/>
    </location>
</feature>
<dbReference type="Proteomes" id="UP001056436">
    <property type="component" value="Unassembled WGS sequence"/>
</dbReference>
<feature type="transmembrane region" description="Helical" evidence="6">
    <location>
        <begin position="147"/>
        <end position="169"/>
    </location>
</feature>
<evidence type="ECO:0000256" key="3">
    <source>
        <dbReference type="ARBA" id="ARBA00022989"/>
    </source>
</evidence>
<dbReference type="AlphaFoldDB" id="A0A9P9X320"/>
<keyword evidence="2 6" id="KW-0812">Transmembrane</keyword>
<keyword evidence="4 6" id="KW-0472">Membrane</keyword>
<protein>
    <recommendedName>
        <fullName evidence="7">Rhodopsin domain-containing protein</fullName>
    </recommendedName>
</protein>
<proteinExistence type="inferred from homology"/>
<feature type="transmembrane region" description="Helical" evidence="6">
    <location>
        <begin position="110"/>
        <end position="135"/>
    </location>
</feature>
<feature type="transmembrane region" description="Helical" evidence="6">
    <location>
        <begin position="22"/>
        <end position="46"/>
    </location>
</feature>
<evidence type="ECO:0000313" key="9">
    <source>
        <dbReference type="Proteomes" id="UP001056436"/>
    </source>
</evidence>
<gene>
    <name evidence="8" type="ORF">CABS02_13375</name>
</gene>
<dbReference type="Pfam" id="PF20684">
    <property type="entry name" value="Fung_rhodopsin"/>
    <property type="match status" value="1"/>
</dbReference>
<name>A0A9P9X320_9PEZI</name>
<organism evidence="8 9">
    <name type="scientific">Colletotrichum abscissum</name>
    <dbReference type="NCBI Taxonomy" id="1671311"/>
    <lineage>
        <taxon>Eukaryota</taxon>
        <taxon>Fungi</taxon>
        <taxon>Dikarya</taxon>
        <taxon>Ascomycota</taxon>
        <taxon>Pezizomycotina</taxon>
        <taxon>Sordariomycetes</taxon>
        <taxon>Hypocreomycetidae</taxon>
        <taxon>Glomerellales</taxon>
        <taxon>Glomerellaceae</taxon>
        <taxon>Colletotrichum</taxon>
        <taxon>Colletotrichum acutatum species complex</taxon>
    </lineage>
</organism>
<feature type="transmembrane region" description="Helical" evidence="6">
    <location>
        <begin position="58"/>
        <end position="84"/>
    </location>
</feature>
<comment type="caution">
    <text evidence="8">The sequence shown here is derived from an EMBL/GenBank/DDBJ whole genome shotgun (WGS) entry which is preliminary data.</text>
</comment>
<dbReference type="InterPro" id="IPR049326">
    <property type="entry name" value="Rhodopsin_dom_fungi"/>
</dbReference>